<organism evidence="2 3">
    <name type="scientific">Thalassoglobus polymorphus</name>
    <dbReference type="NCBI Taxonomy" id="2527994"/>
    <lineage>
        <taxon>Bacteria</taxon>
        <taxon>Pseudomonadati</taxon>
        <taxon>Planctomycetota</taxon>
        <taxon>Planctomycetia</taxon>
        <taxon>Planctomycetales</taxon>
        <taxon>Planctomycetaceae</taxon>
        <taxon>Thalassoglobus</taxon>
    </lineage>
</organism>
<feature type="domain" description="Cupin type-2" evidence="1">
    <location>
        <begin position="32"/>
        <end position="96"/>
    </location>
</feature>
<dbReference type="Proteomes" id="UP000315724">
    <property type="component" value="Chromosome"/>
</dbReference>
<accession>A0A517QPD6</accession>
<dbReference type="PANTHER" id="PTHR40112">
    <property type="entry name" value="H2HPP ISOMERASE"/>
    <property type="match status" value="1"/>
</dbReference>
<dbReference type="Gene3D" id="2.60.120.10">
    <property type="entry name" value="Jelly Rolls"/>
    <property type="match status" value="1"/>
</dbReference>
<evidence type="ECO:0000313" key="2">
    <source>
        <dbReference type="EMBL" id="QDT33482.1"/>
    </source>
</evidence>
<evidence type="ECO:0000313" key="3">
    <source>
        <dbReference type="Proteomes" id="UP000315724"/>
    </source>
</evidence>
<proteinExistence type="predicted"/>
<dbReference type="InterPro" id="IPR014710">
    <property type="entry name" value="RmlC-like_jellyroll"/>
</dbReference>
<gene>
    <name evidence="2" type="ORF">Mal48_27350</name>
</gene>
<dbReference type="RefSeq" id="WP_145199847.1">
    <property type="nucleotide sequence ID" value="NZ_CP036267.1"/>
</dbReference>
<dbReference type="AlphaFoldDB" id="A0A517QPD6"/>
<dbReference type="CDD" id="cd02238">
    <property type="entry name" value="cupin_KdgF"/>
    <property type="match status" value="1"/>
</dbReference>
<evidence type="ECO:0000259" key="1">
    <source>
        <dbReference type="Pfam" id="PF07883"/>
    </source>
</evidence>
<dbReference type="Pfam" id="PF07883">
    <property type="entry name" value="Cupin_2"/>
    <property type="match status" value="1"/>
</dbReference>
<protein>
    <submittedName>
        <fullName evidence="2">Cupin domain protein</fullName>
    </submittedName>
</protein>
<dbReference type="OrthoDB" id="9811153at2"/>
<keyword evidence="3" id="KW-1185">Reference proteome</keyword>
<dbReference type="InterPro" id="IPR013096">
    <property type="entry name" value="Cupin_2"/>
</dbReference>
<dbReference type="SUPFAM" id="SSF51182">
    <property type="entry name" value="RmlC-like cupins"/>
    <property type="match status" value="1"/>
</dbReference>
<sequence length="107" mass="12008">MDISELSNLEERELIPGFHGRLVHSATMTFVYWRIEAGAILPEHSHPHEQVAHTFEGEFELSVDGETRLLTANSVAVIPGNAKHSGKALTDCRIMDAFHPVREDYLL</sequence>
<dbReference type="InterPro" id="IPR052535">
    <property type="entry name" value="Bacilysin_H2HPP_isomerase"/>
</dbReference>
<reference evidence="2 3" key="1">
    <citation type="submission" date="2019-02" db="EMBL/GenBank/DDBJ databases">
        <title>Deep-cultivation of Planctomycetes and their phenomic and genomic characterization uncovers novel biology.</title>
        <authorList>
            <person name="Wiegand S."/>
            <person name="Jogler M."/>
            <person name="Boedeker C."/>
            <person name="Pinto D."/>
            <person name="Vollmers J."/>
            <person name="Rivas-Marin E."/>
            <person name="Kohn T."/>
            <person name="Peeters S.H."/>
            <person name="Heuer A."/>
            <person name="Rast P."/>
            <person name="Oberbeckmann S."/>
            <person name="Bunk B."/>
            <person name="Jeske O."/>
            <person name="Meyerdierks A."/>
            <person name="Storesund J.E."/>
            <person name="Kallscheuer N."/>
            <person name="Luecker S."/>
            <person name="Lage O.M."/>
            <person name="Pohl T."/>
            <person name="Merkel B.J."/>
            <person name="Hornburger P."/>
            <person name="Mueller R.-W."/>
            <person name="Bruemmer F."/>
            <person name="Labrenz M."/>
            <person name="Spormann A.M."/>
            <person name="Op den Camp H."/>
            <person name="Overmann J."/>
            <person name="Amann R."/>
            <person name="Jetten M.S.M."/>
            <person name="Mascher T."/>
            <person name="Medema M.H."/>
            <person name="Devos D.P."/>
            <person name="Kaster A.-K."/>
            <person name="Ovreas L."/>
            <person name="Rohde M."/>
            <person name="Galperin M.Y."/>
            <person name="Jogler C."/>
        </authorList>
    </citation>
    <scope>NUCLEOTIDE SEQUENCE [LARGE SCALE GENOMIC DNA]</scope>
    <source>
        <strain evidence="2 3">Mal48</strain>
    </source>
</reference>
<dbReference type="KEGG" id="tpol:Mal48_27350"/>
<name>A0A517QPD6_9PLAN</name>
<dbReference type="EMBL" id="CP036267">
    <property type="protein sequence ID" value="QDT33482.1"/>
    <property type="molecule type" value="Genomic_DNA"/>
</dbReference>
<dbReference type="InterPro" id="IPR011051">
    <property type="entry name" value="RmlC_Cupin_sf"/>
</dbReference>
<dbReference type="PANTHER" id="PTHR40112:SF1">
    <property type="entry name" value="H2HPP ISOMERASE"/>
    <property type="match status" value="1"/>
</dbReference>